<evidence type="ECO:0000313" key="2">
    <source>
        <dbReference type="EMBL" id="SMD29081.1"/>
    </source>
</evidence>
<accession>A0A482ZC41</accession>
<feature type="signal peptide" evidence="1">
    <location>
        <begin position="1"/>
        <end position="20"/>
    </location>
</feature>
<reference evidence="2" key="1">
    <citation type="submission" date="2017-03" db="EMBL/GenBank/DDBJ databases">
        <authorList>
            <person name="Braembl D."/>
        </authorList>
    </citation>
    <scope>NUCLEOTIDE SEQUENCE</scope>
</reference>
<reference evidence="2" key="2">
    <citation type="submission" date="2019-03" db="EMBL/GenBank/DDBJ databases">
        <title>Unravelling the molecular evolution of spider venoms.</title>
        <authorList>
            <person name="Pineda S."/>
        </authorList>
    </citation>
    <scope>NUCLEOTIDE SEQUENCE</scope>
</reference>
<dbReference type="EMBL" id="HAGL01000054">
    <property type="protein sequence ID" value="SMD29081.1"/>
    <property type="molecule type" value="Transcribed_RNA"/>
</dbReference>
<dbReference type="AlphaFoldDB" id="A0A482ZC41"/>
<feature type="chain" id="PRO_5019755141" evidence="1">
    <location>
        <begin position="21"/>
        <end position="124"/>
    </location>
</feature>
<organism evidence="2">
    <name type="scientific">Phidippus regius</name>
    <dbReference type="NCBI Taxonomy" id="1905328"/>
    <lineage>
        <taxon>Eukaryota</taxon>
        <taxon>Metazoa</taxon>
        <taxon>Ecdysozoa</taxon>
        <taxon>Arthropoda</taxon>
        <taxon>Chelicerata</taxon>
        <taxon>Arachnida</taxon>
        <taxon>Araneae</taxon>
        <taxon>Araneomorphae</taxon>
        <taxon>Entelegynae</taxon>
        <taxon>Dionycha</taxon>
        <taxon>Salticidae</taxon>
        <taxon>Salticinae</taxon>
        <taxon>Salticoida</taxon>
        <taxon>Dendryphantini</taxon>
        <taxon>Phidippus</taxon>
    </lineage>
</organism>
<proteinExistence type="predicted"/>
<evidence type="ECO:0000256" key="1">
    <source>
        <dbReference type="SAM" id="SignalP"/>
    </source>
</evidence>
<sequence>MIARLMLFLIYLQQFPDSLFQSEDFSSSLSELPDIETTAESGTSTPEVVGTSSKSLESLKELIHFDHIYYKQEGDAPFPDDCALSNSELSTKDCHMEISDPLETSCYVEVDSSEISSYLHFRIT</sequence>
<name>A0A482ZC41_9ARAC</name>
<keyword evidence="1" id="KW-0732">Signal</keyword>
<protein>
    <submittedName>
        <fullName evidence="2">U17-Saltitoxin-Pre1a_1</fullName>
    </submittedName>
</protein>